<accession>A0ABW0T399</accession>
<evidence type="ECO:0000256" key="2">
    <source>
        <dbReference type="ARBA" id="ARBA00023125"/>
    </source>
</evidence>
<keyword evidence="7" id="KW-1185">Reference proteome</keyword>
<gene>
    <name evidence="6" type="ORF">ACFPPB_19425</name>
</gene>
<evidence type="ECO:0000256" key="1">
    <source>
        <dbReference type="ARBA" id="ARBA00022553"/>
    </source>
</evidence>
<name>A0ABW0T399_9GAMM</name>
<dbReference type="PROSITE" id="PS00622">
    <property type="entry name" value="HTH_LUXR_1"/>
    <property type="match status" value="1"/>
</dbReference>
<dbReference type="EMBL" id="JBHSNG010000042">
    <property type="protein sequence ID" value="MFC5583288.1"/>
    <property type="molecule type" value="Genomic_DNA"/>
</dbReference>
<organism evidence="6 7">
    <name type="scientific">Rhodanobacter terrae</name>
    <dbReference type="NCBI Taxonomy" id="418647"/>
    <lineage>
        <taxon>Bacteria</taxon>
        <taxon>Pseudomonadati</taxon>
        <taxon>Pseudomonadota</taxon>
        <taxon>Gammaproteobacteria</taxon>
        <taxon>Lysobacterales</taxon>
        <taxon>Rhodanobacteraceae</taxon>
        <taxon>Rhodanobacter</taxon>
    </lineage>
</organism>
<dbReference type="CDD" id="cd06170">
    <property type="entry name" value="LuxR_C_like"/>
    <property type="match status" value="1"/>
</dbReference>
<proteinExistence type="predicted"/>
<dbReference type="PRINTS" id="PR00038">
    <property type="entry name" value="HTHLUXR"/>
</dbReference>
<dbReference type="InterPro" id="IPR039420">
    <property type="entry name" value="WalR-like"/>
</dbReference>
<sequence length="212" mass="22370">MIRVCIADDQALIRSGLKALLALFEGIVVCTEAADGEAAVAAVISDRPDVLLLDVRMPKLTGVEVVETLAARGVLPPTLLLTTFEDDAALVAGVRAGARGFLLKAVTAETLVEAIRTVAGGGAYLFAPLAEGLDAARTGAWRDDAFETPDALTPREREVLKLMTSGISNGEIAEALRLSEGTVRNHVSSILSKLGVSDRTRAVLRALERRLV</sequence>
<keyword evidence="2" id="KW-0238">DNA-binding</keyword>
<protein>
    <submittedName>
        <fullName evidence="6">Response regulator</fullName>
    </submittedName>
</protein>
<dbReference type="SMART" id="SM00421">
    <property type="entry name" value="HTH_LUXR"/>
    <property type="match status" value="1"/>
</dbReference>
<feature type="modified residue" description="4-aspartylphosphate" evidence="3">
    <location>
        <position position="54"/>
    </location>
</feature>
<evidence type="ECO:0000259" key="4">
    <source>
        <dbReference type="PROSITE" id="PS50043"/>
    </source>
</evidence>
<evidence type="ECO:0000259" key="5">
    <source>
        <dbReference type="PROSITE" id="PS50110"/>
    </source>
</evidence>
<dbReference type="InterPro" id="IPR016032">
    <property type="entry name" value="Sig_transdc_resp-reg_C-effctor"/>
</dbReference>
<dbReference type="PROSITE" id="PS50043">
    <property type="entry name" value="HTH_LUXR_2"/>
    <property type="match status" value="1"/>
</dbReference>
<dbReference type="Pfam" id="PF00196">
    <property type="entry name" value="GerE"/>
    <property type="match status" value="1"/>
</dbReference>
<dbReference type="PANTHER" id="PTHR43214">
    <property type="entry name" value="TWO-COMPONENT RESPONSE REGULATOR"/>
    <property type="match status" value="1"/>
</dbReference>
<feature type="domain" description="Response regulatory" evidence="5">
    <location>
        <begin position="3"/>
        <end position="119"/>
    </location>
</feature>
<dbReference type="Proteomes" id="UP001596111">
    <property type="component" value="Unassembled WGS sequence"/>
</dbReference>
<dbReference type="InterPro" id="IPR000792">
    <property type="entry name" value="Tscrpt_reg_LuxR_C"/>
</dbReference>
<dbReference type="Gene3D" id="3.40.50.2300">
    <property type="match status" value="1"/>
</dbReference>
<dbReference type="CDD" id="cd17535">
    <property type="entry name" value="REC_NarL-like"/>
    <property type="match status" value="1"/>
</dbReference>
<feature type="domain" description="HTH luxR-type" evidence="4">
    <location>
        <begin position="145"/>
        <end position="210"/>
    </location>
</feature>
<keyword evidence="1 3" id="KW-0597">Phosphoprotein</keyword>
<dbReference type="InterPro" id="IPR001789">
    <property type="entry name" value="Sig_transdc_resp-reg_receiver"/>
</dbReference>
<evidence type="ECO:0000256" key="3">
    <source>
        <dbReference type="PROSITE-ProRule" id="PRU00169"/>
    </source>
</evidence>
<dbReference type="SUPFAM" id="SSF46894">
    <property type="entry name" value="C-terminal effector domain of the bipartite response regulators"/>
    <property type="match status" value="1"/>
</dbReference>
<dbReference type="SMART" id="SM00448">
    <property type="entry name" value="REC"/>
    <property type="match status" value="1"/>
</dbReference>
<dbReference type="PANTHER" id="PTHR43214:SF42">
    <property type="entry name" value="TRANSCRIPTIONAL REGULATORY PROTEIN DESR"/>
    <property type="match status" value="1"/>
</dbReference>
<comment type="caution">
    <text evidence="6">The sequence shown here is derived from an EMBL/GenBank/DDBJ whole genome shotgun (WGS) entry which is preliminary data.</text>
</comment>
<dbReference type="RefSeq" id="WP_377330176.1">
    <property type="nucleotide sequence ID" value="NZ_JBHSNG010000042.1"/>
</dbReference>
<dbReference type="InterPro" id="IPR011006">
    <property type="entry name" value="CheY-like_superfamily"/>
</dbReference>
<reference evidence="7" key="1">
    <citation type="journal article" date="2019" name="Int. J. Syst. Evol. Microbiol.">
        <title>The Global Catalogue of Microorganisms (GCM) 10K type strain sequencing project: providing services to taxonomists for standard genome sequencing and annotation.</title>
        <authorList>
            <consortium name="The Broad Institute Genomics Platform"/>
            <consortium name="The Broad Institute Genome Sequencing Center for Infectious Disease"/>
            <person name="Wu L."/>
            <person name="Ma J."/>
        </authorList>
    </citation>
    <scope>NUCLEOTIDE SEQUENCE [LARGE SCALE GENOMIC DNA]</scope>
    <source>
        <strain evidence="7">CGMCC 1.13587</strain>
    </source>
</reference>
<evidence type="ECO:0000313" key="6">
    <source>
        <dbReference type="EMBL" id="MFC5583288.1"/>
    </source>
</evidence>
<dbReference type="InterPro" id="IPR058245">
    <property type="entry name" value="NreC/VraR/RcsB-like_REC"/>
</dbReference>
<dbReference type="PROSITE" id="PS50110">
    <property type="entry name" value="RESPONSE_REGULATORY"/>
    <property type="match status" value="1"/>
</dbReference>
<dbReference type="Pfam" id="PF00072">
    <property type="entry name" value="Response_reg"/>
    <property type="match status" value="1"/>
</dbReference>
<dbReference type="SUPFAM" id="SSF52172">
    <property type="entry name" value="CheY-like"/>
    <property type="match status" value="1"/>
</dbReference>
<evidence type="ECO:0000313" key="7">
    <source>
        <dbReference type="Proteomes" id="UP001596111"/>
    </source>
</evidence>